<dbReference type="GO" id="GO:0001786">
    <property type="term" value="F:phosphatidylserine binding"/>
    <property type="evidence" value="ECO:0007669"/>
    <property type="project" value="TreeGrafter"/>
</dbReference>
<dbReference type="KEGG" id="egu:105058206"/>
<evidence type="ECO:0000256" key="2">
    <source>
        <dbReference type="ARBA" id="ARBA00022737"/>
    </source>
</evidence>
<dbReference type="GO" id="GO:0005544">
    <property type="term" value="F:calcium-dependent phospholipid binding"/>
    <property type="evidence" value="ECO:0007669"/>
    <property type="project" value="UniProtKB-KW"/>
</dbReference>
<evidence type="ECO:0000256" key="3">
    <source>
        <dbReference type="ARBA" id="ARBA00022837"/>
    </source>
</evidence>
<dbReference type="GO" id="GO:0005737">
    <property type="term" value="C:cytoplasm"/>
    <property type="evidence" value="ECO:0007669"/>
    <property type="project" value="TreeGrafter"/>
</dbReference>
<dbReference type="Proteomes" id="UP000504607">
    <property type="component" value="Chromosome 15"/>
</dbReference>
<dbReference type="RefSeq" id="XP_010939366.1">
    <property type="nucleotide sequence ID" value="XM_010941064.2"/>
</dbReference>
<name>A0A6I9S9G8_ELAGV</name>
<keyword evidence="2" id="KW-0677">Repeat</keyword>
<dbReference type="GO" id="GO:0009409">
    <property type="term" value="P:response to cold"/>
    <property type="evidence" value="ECO:0007669"/>
    <property type="project" value="TreeGrafter"/>
</dbReference>
<evidence type="ECO:0000313" key="6">
    <source>
        <dbReference type="Proteomes" id="UP000504607"/>
    </source>
</evidence>
<dbReference type="PRINTS" id="PR00196">
    <property type="entry name" value="ANNEXIN"/>
</dbReference>
<dbReference type="Pfam" id="PF00191">
    <property type="entry name" value="Annexin"/>
    <property type="match status" value="3"/>
</dbReference>
<keyword evidence="1" id="KW-0479">Metal-binding</keyword>
<dbReference type="AlphaFoldDB" id="A0A6I9S9G8"/>
<keyword evidence="5" id="KW-0111">Calcium/phospholipid-binding</keyword>
<dbReference type="PANTHER" id="PTHR10502">
    <property type="entry name" value="ANNEXIN"/>
    <property type="match status" value="1"/>
</dbReference>
<dbReference type="PRINTS" id="PR01814">
    <property type="entry name" value="ANNEXINPLANT"/>
</dbReference>
<organism evidence="6 7">
    <name type="scientific">Elaeis guineensis var. tenera</name>
    <name type="common">Oil palm</name>
    <dbReference type="NCBI Taxonomy" id="51953"/>
    <lineage>
        <taxon>Eukaryota</taxon>
        <taxon>Viridiplantae</taxon>
        <taxon>Streptophyta</taxon>
        <taxon>Embryophyta</taxon>
        <taxon>Tracheophyta</taxon>
        <taxon>Spermatophyta</taxon>
        <taxon>Magnoliopsida</taxon>
        <taxon>Liliopsida</taxon>
        <taxon>Arecaceae</taxon>
        <taxon>Arecoideae</taxon>
        <taxon>Cocoseae</taxon>
        <taxon>Elaeidinae</taxon>
        <taxon>Elaeis</taxon>
    </lineage>
</organism>
<dbReference type="InterPro" id="IPR009118">
    <property type="entry name" value="AnnexinD_plant"/>
</dbReference>
<keyword evidence="4" id="KW-0041">Annexin</keyword>
<dbReference type="InParanoid" id="A0A6I9S9G8"/>
<dbReference type="PROSITE" id="PS51897">
    <property type="entry name" value="ANNEXIN_2"/>
    <property type="match status" value="2"/>
</dbReference>
<evidence type="ECO:0000313" key="7">
    <source>
        <dbReference type="RefSeq" id="XP_010939366.1"/>
    </source>
</evidence>
<dbReference type="GO" id="GO:0009414">
    <property type="term" value="P:response to water deprivation"/>
    <property type="evidence" value="ECO:0007669"/>
    <property type="project" value="TreeGrafter"/>
</dbReference>
<dbReference type="GeneID" id="105058206"/>
<evidence type="ECO:0000256" key="4">
    <source>
        <dbReference type="ARBA" id="ARBA00023216"/>
    </source>
</evidence>
<dbReference type="SMART" id="SM00335">
    <property type="entry name" value="ANX"/>
    <property type="match status" value="3"/>
</dbReference>
<dbReference type="OrthoDB" id="37886at2759"/>
<dbReference type="GO" id="GO:0009651">
    <property type="term" value="P:response to salt stress"/>
    <property type="evidence" value="ECO:0007669"/>
    <property type="project" value="TreeGrafter"/>
</dbReference>
<gene>
    <name evidence="7" type="primary">LOC105058206</name>
</gene>
<accession>A0A6I9S9G8</accession>
<sequence>MALNSRSSISWCCENDCREIHAKWNQLKYIGETLASRTPAERQQIKEMYRAMYHEDLVEQFHKAWMANPKNEMFNILYMWMLERHERDAMVARDAVEQSNVDYKALIEIYTHRKSNQLFFIKQAYFTKFKRPLDQDIISEPSHPHQRILGALAASHKSHHDDVSAHIAKCDAKRLYEARKGSMGSIDESVILEMFSKRSIPQLKLAFSCYKHIYGHDYTKTLKSENSGEFEDSLRLVVNCIHNPSKYYSKMLHTSLKEADADKSLLTRMMMGSAEVGMEEVKSAFSKRYGKNLQDAICESLPDGDYRDFLVALTNAPISGHHLHVASAI</sequence>
<evidence type="ECO:0000256" key="5">
    <source>
        <dbReference type="ARBA" id="ARBA00023302"/>
    </source>
</evidence>
<dbReference type="GO" id="GO:0005886">
    <property type="term" value="C:plasma membrane"/>
    <property type="evidence" value="ECO:0007669"/>
    <property type="project" value="TreeGrafter"/>
</dbReference>
<dbReference type="InterPro" id="IPR001464">
    <property type="entry name" value="Annexin"/>
</dbReference>
<proteinExistence type="predicted"/>
<dbReference type="SUPFAM" id="SSF47874">
    <property type="entry name" value="Annexin"/>
    <property type="match status" value="1"/>
</dbReference>
<dbReference type="GO" id="GO:0005509">
    <property type="term" value="F:calcium ion binding"/>
    <property type="evidence" value="ECO:0007669"/>
    <property type="project" value="InterPro"/>
</dbReference>
<dbReference type="Gene3D" id="1.10.220.10">
    <property type="entry name" value="Annexin"/>
    <property type="match status" value="4"/>
</dbReference>
<keyword evidence="6" id="KW-1185">Reference proteome</keyword>
<dbReference type="InterPro" id="IPR037104">
    <property type="entry name" value="Annexin_sf"/>
</dbReference>
<dbReference type="PANTHER" id="PTHR10502:SF190">
    <property type="entry name" value="OS09G0453300 PROTEIN"/>
    <property type="match status" value="1"/>
</dbReference>
<dbReference type="GO" id="GO:0009408">
    <property type="term" value="P:response to heat"/>
    <property type="evidence" value="ECO:0007669"/>
    <property type="project" value="TreeGrafter"/>
</dbReference>
<evidence type="ECO:0000256" key="1">
    <source>
        <dbReference type="ARBA" id="ARBA00022723"/>
    </source>
</evidence>
<reference evidence="7" key="1">
    <citation type="submission" date="2025-08" db="UniProtKB">
        <authorList>
            <consortium name="RefSeq"/>
        </authorList>
    </citation>
    <scope>IDENTIFICATION</scope>
</reference>
<dbReference type="InterPro" id="IPR018502">
    <property type="entry name" value="Annexin_repeat"/>
</dbReference>
<protein>
    <submittedName>
        <fullName evidence="7">Annexin D8</fullName>
    </submittedName>
</protein>
<keyword evidence="3" id="KW-0106">Calcium</keyword>